<evidence type="ECO:0000256" key="2">
    <source>
        <dbReference type="PIRNR" id="PIRNR006241"/>
    </source>
</evidence>
<feature type="active site" description="Proton donor/acceptor" evidence="3">
    <location>
        <position position="144"/>
    </location>
</feature>
<dbReference type="PANTHER" id="PTHR43489">
    <property type="entry name" value="ISOMERASE"/>
    <property type="match status" value="1"/>
</dbReference>
<dbReference type="PIRSF" id="PIRSF006241">
    <property type="entry name" value="HyI"/>
    <property type="match status" value="1"/>
</dbReference>
<evidence type="ECO:0000256" key="3">
    <source>
        <dbReference type="PIRSR" id="PIRSR006241-50"/>
    </source>
</evidence>
<protein>
    <submittedName>
        <fullName evidence="5">Hydroxypyruvate isomerase</fullName>
    </submittedName>
</protein>
<dbReference type="InterPro" id="IPR013022">
    <property type="entry name" value="Xyl_isomerase-like_TIM-brl"/>
</dbReference>
<dbReference type="InterPro" id="IPR050417">
    <property type="entry name" value="Sugar_Epim/Isomerase"/>
</dbReference>
<sequence>MIKVLCIETLFNDYPFEDRFYLTKKHGFDYIEFWSWIDKDISRIKELCDINNLNITAFSGDQSYSLLDKSEQDNYITFVKKSIEIAKYLNSNCLVLHSNPLDNSGNVLKTYDYIDNDIKILNIIDTLKALAPIAEDTGILLLLEPLNSIIDHPGNFLTHTEDSVKIIEAVGSPNIKILYDIYHMQIMEGNLINTIKKYVNITGHIHIADVPGRHEPGTGEINYNNIFKCLNSINYDSTVGFELFPLYSTEKALNTIRTL</sequence>
<evidence type="ECO:0000313" key="5">
    <source>
        <dbReference type="EMBL" id="SDY15735.1"/>
    </source>
</evidence>
<name>A0A1H3HKI9_9BACT</name>
<evidence type="ECO:0000256" key="1">
    <source>
        <dbReference type="ARBA" id="ARBA00023235"/>
    </source>
</evidence>
<keyword evidence="6" id="KW-1185">Reference proteome</keyword>
<dbReference type="Proteomes" id="UP000199266">
    <property type="component" value="Unassembled WGS sequence"/>
</dbReference>
<dbReference type="EMBL" id="FNPD01000018">
    <property type="protein sequence ID" value="SDY15735.1"/>
    <property type="molecule type" value="Genomic_DNA"/>
</dbReference>
<keyword evidence="1 2" id="KW-0413">Isomerase</keyword>
<proteinExistence type="inferred from homology"/>
<evidence type="ECO:0000259" key="4">
    <source>
        <dbReference type="Pfam" id="PF01261"/>
    </source>
</evidence>
<comment type="similarity">
    <text evidence="2">Belongs to the hyi family.</text>
</comment>
<evidence type="ECO:0000313" key="6">
    <source>
        <dbReference type="Proteomes" id="UP000199266"/>
    </source>
</evidence>
<gene>
    <name evidence="5" type="ORF">SAMN03080603_01964</name>
</gene>
<dbReference type="InterPro" id="IPR026040">
    <property type="entry name" value="HyI-like"/>
</dbReference>
<feature type="domain" description="Xylose isomerase-like TIM barrel" evidence="4">
    <location>
        <begin position="21"/>
        <end position="245"/>
    </location>
</feature>
<feature type="active site" description="Proton donor/acceptor" evidence="3">
    <location>
        <position position="242"/>
    </location>
</feature>
<reference evidence="6" key="1">
    <citation type="submission" date="2016-10" db="EMBL/GenBank/DDBJ databases">
        <authorList>
            <person name="Varghese N."/>
            <person name="Submissions S."/>
        </authorList>
    </citation>
    <scope>NUCLEOTIDE SEQUENCE [LARGE SCALE GENOMIC DNA]</scope>
    <source>
        <strain evidence="6">DSM 13490</strain>
    </source>
</reference>
<keyword evidence="5" id="KW-0670">Pyruvate</keyword>
<organism evidence="5 6">
    <name type="scientific">Acetomicrobium thermoterrenum DSM 13490</name>
    <dbReference type="NCBI Taxonomy" id="1120987"/>
    <lineage>
        <taxon>Bacteria</taxon>
        <taxon>Thermotogati</taxon>
        <taxon>Synergistota</taxon>
        <taxon>Synergistia</taxon>
        <taxon>Synergistales</taxon>
        <taxon>Acetomicrobiaceae</taxon>
        <taxon>Acetomicrobium</taxon>
    </lineage>
</organism>
<accession>A0A1H3HKI9</accession>
<dbReference type="GO" id="GO:0016853">
    <property type="term" value="F:isomerase activity"/>
    <property type="evidence" value="ECO:0007669"/>
    <property type="project" value="UniProtKB-KW"/>
</dbReference>
<dbReference type="InterPro" id="IPR036237">
    <property type="entry name" value="Xyl_isomerase-like_sf"/>
</dbReference>
<dbReference type="Pfam" id="PF01261">
    <property type="entry name" value="AP_endonuc_2"/>
    <property type="match status" value="1"/>
</dbReference>
<dbReference type="SUPFAM" id="SSF51658">
    <property type="entry name" value="Xylose isomerase-like"/>
    <property type="match status" value="1"/>
</dbReference>
<dbReference type="Gene3D" id="3.20.20.150">
    <property type="entry name" value="Divalent-metal-dependent TIM barrel enzymes"/>
    <property type="match status" value="1"/>
</dbReference>
<dbReference type="AlphaFoldDB" id="A0A1H3HKI9"/>